<evidence type="ECO:0000256" key="6">
    <source>
        <dbReference type="ARBA" id="ARBA00023315"/>
    </source>
</evidence>
<dbReference type="OrthoDB" id="302728at2759"/>
<evidence type="ECO:0000313" key="9">
    <source>
        <dbReference type="EnsemblMetazoa" id="CapteP222152"/>
    </source>
</evidence>
<comment type="domain">
    <text evidence="7">The DHHC domain is required for palmitoyltransferase activity.</text>
</comment>
<keyword evidence="5 7" id="KW-0472">Membrane</keyword>
<dbReference type="InterPro" id="IPR039859">
    <property type="entry name" value="PFA4/ZDH16/20/ERF2-like"/>
</dbReference>
<keyword evidence="4 7" id="KW-1133">Transmembrane helix</keyword>
<dbReference type="GO" id="GO:0019706">
    <property type="term" value="F:protein-cysteine S-palmitoyltransferase activity"/>
    <property type="evidence" value="ECO:0007669"/>
    <property type="project" value="UniProtKB-EC"/>
</dbReference>
<name>X2ASW9_CAPTE</name>
<comment type="catalytic activity">
    <reaction evidence="7">
        <text>L-cysteinyl-[protein] + hexadecanoyl-CoA = S-hexadecanoyl-L-cysteinyl-[protein] + CoA</text>
        <dbReference type="Rhea" id="RHEA:36683"/>
        <dbReference type="Rhea" id="RHEA-COMP:10131"/>
        <dbReference type="Rhea" id="RHEA-COMP:11032"/>
        <dbReference type="ChEBI" id="CHEBI:29950"/>
        <dbReference type="ChEBI" id="CHEBI:57287"/>
        <dbReference type="ChEBI" id="CHEBI:57379"/>
        <dbReference type="ChEBI" id="CHEBI:74151"/>
        <dbReference type="EC" id="2.3.1.225"/>
    </reaction>
</comment>
<keyword evidence="3 7" id="KW-0812">Transmembrane</keyword>
<dbReference type="EnsemblMetazoa" id="CapteT222152">
    <property type="protein sequence ID" value="CapteP222152"/>
    <property type="gene ID" value="CapteG222152"/>
</dbReference>
<organism evidence="9 10">
    <name type="scientific">Capitella teleta</name>
    <name type="common">Polychaete worm</name>
    <dbReference type="NCBI Taxonomy" id="283909"/>
    <lineage>
        <taxon>Eukaryota</taxon>
        <taxon>Metazoa</taxon>
        <taxon>Spiralia</taxon>
        <taxon>Lophotrochozoa</taxon>
        <taxon>Annelida</taxon>
        <taxon>Polychaeta</taxon>
        <taxon>Sedentaria</taxon>
        <taxon>Scolecida</taxon>
        <taxon>Capitellidae</taxon>
        <taxon>Capitella</taxon>
    </lineage>
</organism>
<dbReference type="PROSITE" id="PS50216">
    <property type="entry name" value="DHHC"/>
    <property type="match status" value="1"/>
</dbReference>
<evidence type="ECO:0000256" key="2">
    <source>
        <dbReference type="ARBA" id="ARBA00022679"/>
    </source>
</evidence>
<dbReference type="InterPro" id="IPR001594">
    <property type="entry name" value="Palmitoyltrfase_DHHC"/>
</dbReference>
<reference evidence="10" key="2">
    <citation type="journal article" date="2013" name="Nature">
        <title>Insights into bilaterian evolution from three spiralian genomes.</title>
        <authorList>
            <person name="Simakov O."/>
            <person name="Marletaz F."/>
            <person name="Cho S.J."/>
            <person name="Edsinger-Gonzales E."/>
            <person name="Havlak P."/>
            <person name="Hellsten U."/>
            <person name="Kuo D.H."/>
            <person name="Larsson T."/>
            <person name="Lv J."/>
            <person name="Arendt D."/>
            <person name="Savage R."/>
            <person name="Osoegawa K."/>
            <person name="de Jong P."/>
            <person name="Grimwood J."/>
            <person name="Chapman J.A."/>
            <person name="Shapiro H."/>
            <person name="Aerts A."/>
            <person name="Otillar R.P."/>
            <person name="Terry A.Y."/>
            <person name="Boore J.L."/>
            <person name="Grigoriev I.V."/>
            <person name="Lindberg D.R."/>
            <person name="Seaver E.C."/>
            <person name="Weisblat D.A."/>
            <person name="Putnam N.H."/>
            <person name="Rokhsar D.S."/>
        </authorList>
    </citation>
    <scope>NUCLEOTIDE SEQUENCE</scope>
    <source>
        <strain evidence="10">I ESC-2004</strain>
    </source>
</reference>
<accession>X2ASW9</accession>
<sequence length="330" mass="38478">MSASNQLSGVKCRSTGVDFADLEYKQLSLRDKLRLAYEEPHPLVANVGSKLGSAYFLFISTSEVYLLVFHVIPREMDGFSDTSIYYVKFAAWFVFLQCIVNWLLVFFTQTSTKTHHEEWQTKGLPLLQNDDLPSRHCDFCKMSCPFRAHHCKLCRVCILKRDHHCYFTGVCIGYFNQRFFIILTFYIVWAGLFGYYFIPSYIDKRFDPIDYWDYVLPVTCYHFLFSSHIDHVILIGMFQIFTLWWTTLAGLGFFIFHVCYLVPKGLTSHEVTARVKIRCTAPARANFRDVFGAFWVINFLFPVLAPFVSQQGFIYGLVKLAPLVRLQYTL</sequence>
<dbReference type="OMA" id="CWALWVF"/>
<feature type="transmembrane region" description="Helical" evidence="7">
    <location>
        <begin position="179"/>
        <end position="202"/>
    </location>
</feature>
<dbReference type="Pfam" id="PF01529">
    <property type="entry name" value="DHHC"/>
    <property type="match status" value="1"/>
</dbReference>
<dbReference type="Proteomes" id="UP000014760">
    <property type="component" value="Unassembled WGS sequence"/>
</dbReference>
<evidence type="ECO:0000259" key="8">
    <source>
        <dbReference type="Pfam" id="PF01529"/>
    </source>
</evidence>
<evidence type="ECO:0000313" key="10">
    <source>
        <dbReference type="Proteomes" id="UP000014760"/>
    </source>
</evidence>
<comment type="similarity">
    <text evidence="7">Belongs to the DHHC palmitoyltransferase family.</text>
</comment>
<evidence type="ECO:0000256" key="7">
    <source>
        <dbReference type="RuleBase" id="RU079119"/>
    </source>
</evidence>
<dbReference type="EC" id="2.3.1.225" evidence="7"/>
<keyword evidence="2 7" id="KW-0808">Transferase</keyword>
<dbReference type="EMBL" id="AMQN01000456">
    <property type="status" value="NOT_ANNOTATED_CDS"/>
    <property type="molecule type" value="Genomic_DNA"/>
</dbReference>
<evidence type="ECO:0000256" key="3">
    <source>
        <dbReference type="ARBA" id="ARBA00022692"/>
    </source>
</evidence>
<feature type="transmembrane region" description="Helical" evidence="7">
    <location>
        <begin position="54"/>
        <end position="72"/>
    </location>
</feature>
<evidence type="ECO:0000256" key="1">
    <source>
        <dbReference type="ARBA" id="ARBA00004141"/>
    </source>
</evidence>
<keyword evidence="10" id="KW-1185">Reference proteome</keyword>
<dbReference type="AlphaFoldDB" id="X2ASW9"/>
<evidence type="ECO:0000256" key="4">
    <source>
        <dbReference type="ARBA" id="ARBA00022989"/>
    </source>
</evidence>
<reference evidence="9" key="3">
    <citation type="submission" date="2015-06" db="UniProtKB">
        <authorList>
            <consortium name="EnsemblMetazoa"/>
        </authorList>
    </citation>
    <scope>IDENTIFICATION</scope>
</reference>
<protein>
    <recommendedName>
        <fullName evidence="7">Palmitoyltransferase</fullName>
        <ecNumber evidence="7">2.3.1.225</ecNumber>
    </recommendedName>
</protein>
<comment type="subcellular location">
    <subcellularLocation>
        <location evidence="1">Membrane</location>
        <topology evidence="1">Multi-pass membrane protein</topology>
    </subcellularLocation>
</comment>
<feature type="transmembrane region" description="Helical" evidence="7">
    <location>
        <begin position="84"/>
        <end position="107"/>
    </location>
</feature>
<reference evidence="10" key="1">
    <citation type="submission" date="2012-12" db="EMBL/GenBank/DDBJ databases">
        <authorList>
            <person name="Hellsten U."/>
            <person name="Grimwood J."/>
            <person name="Chapman J.A."/>
            <person name="Shapiro H."/>
            <person name="Aerts A."/>
            <person name="Otillar R.P."/>
            <person name="Terry A.Y."/>
            <person name="Boore J.L."/>
            <person name="Simakov O."/>
            <person name="Marletaz F."/>
            <person name="Cho S.-J."/>
            <person name="Edsinger-Gonzales E."/>
            <person name="Havlak P."/>
            <person name="Kuo D.-H."/>
            <person name="Larsson T."/>
            <person name="Lv J."/>
            <person name="Arendt D."/>
            <person name="Savage R."/>
            <person name="Osoegawa K."/>
            <person name="de Jong P."/>
            <person name="Lindberg D.R."/>
            <person name="Seaver E.C."/>
            <person name="Weisblat D.A."/>
            <person name="Putnam N.H."/>
            <person name="Grigoriev I.V."/>
            <person name="Rokhsar D.S."/>
        </authorList>
    </citation>
    <scope>NUCLEOTIDE SEQUENCE</scope>
    <source>
        <strain evidence="10">I ESC-2004</strain>
    </source>
</reference>
<proteinExistence type="inferred from homology"/>
<feature type="transmembrane region" description="Helical" evidence="7">
    <location>
        <begin position="293"/>
        <end position="318"/>
    </location>
</feature>
<feature type="transmembrane region" description="Helical" evidence="7">
    <location>
        <begin position="243"/>
        <end position="263"/>
    </location>
</feature>
<dbReference type="GO" id="GO:0016020">
    <property type="term" value="C:membrane"/>
    <property type="evidence" value="ECO:0007669"/>
    <property type="project" value="UniProtKB-SubCell"/>
</dbReference>
<dbReference type="PANTHER" id="PTHR12246">
    <property type="entry name" value="PALMITOYLTRANSFERASE ZDHHC16"/>
    <property type="match status" value="1"/>
</dbReference>
<dbReference type="HOGENOM" id="CLU_027721_5_0_1"/>
<keyword evidence="6 7" id="KW-0012">Acyltransferase</keyword>
<feature type="domain" description="Palmitoyltransferase DHHC" evidence="8">
    <location>
        <begin position="134"/>
        <end position="271"/>
    </location>
</feature>
<evidence type="ECO:0000256" key="5">
    <source>
        <dbReference type="ARBA" id="ARBA00023136"/>
    </source>
</evidence>